<dbReference type="Proteomes" id="UP000547011">
    <property type="component" value="Unassembled WGS sequence"/>
</dbReference>
<comment type="caution">
    <text evidence="1">The sequence shown here is derived from an EMBL/GenBank/DDBJ whole genome shotgun (WGS) entry which is preliminary data.</text>
</comment>
<reference evidence="1 2" key="1">
    <citation type="submission" date="2020-08" db="EMBL/GenBank/DDBJ databases">
        <title>Genomic Encyclopedia of Type Strains, Phase IV (KMG-IV): sequencing the most valuable type-strain genomes for metagenomic binning, comparative biology and taxonomic classification.</title>
        <authorList>
            <person name="Goeker M."/>
        </authorList>
    </citation>
    <scope>NUCLEOTIDE SEQUENCE [LARGE SCALE GENOMIC DNA]</scope>
    <source>
        <strain evidence="1 2">DSM 23447</strain>
    </source>
</reference>
<protein>
    <submittedName>
        <fullName evidence="1">Uncharacterized protein</fullName>
    </submittedName>
</protein>
<evidence type="ECO:0000313" key="2">
    <source>
        <dbReference type="Proteomes" id="UP000547011"/>
    </source>
</evidence>
<sequence length="175" mass="19408">MTCAKHCRPLSSLGNTGTFDQRYDYALRLDGIAEQLPRLLAGTAHREESAFECYVRERLSGCRKSSLWLDALPLNELFGLCANLGLKVLDLNKGFLQLDEPEQQATYQAGFAVLVGGQESLREFFCHVIRTHTLKLPLGPASPLGRTYTALLGSRASWQRFGPVLEELAHAVWSG</sequence>
<dbReference type="EMBL" id="JACIEW010000002">
    <property type="protein sequence ID" value="MBB4051370.1"/>
    <property type="molecule type" value="Genomic_DNA"/>
</dbReference>
<proteinExistence type="predicted"/>
<organism evidence="1 2">
    <name type="scientific">Devosia subaequoris</name>
    <dbReference type="NCBI Taxonomy" id="395930"/>
    <lineage>
        <taxon>Bacteria</taxon>
        <taxon>Pseudomonadati</taxon>
        <taxon>Pseudomonadota</taxon>
        <taxon>Alphaproteobacteria</taxon>
        <taxon>Hyphomicrobiales</taxon>
        <taxon>Devosiaceae</taxon>
        <taxon>Devosia</taxon>
    </lineage>
</organism>
<accession>A0A7W6ILX3</accession>
<name>A0A7W6ILX3_9HYPH</name>
<evidence type="ECO:0000313" key="1">
    <source>
        <dbReference type="EMBL" id="MBB4051370.1"/>
    </source>
</evidence>
<dbReference type="AlphaFoldDB" id="A0A7W6ILX3"/>
<dbReference type="RefSeq" id="WP_183310133.1">
    <property type="nucleotide sequence ID" value="NZ_JACIEW010000002.1"/>
</dbReference>
<keyword evidence="2" id="KW-1185">Reference proteome</keyword>
<gene>
    <name evidence="1" type="ORF">GGR20_001006</name>
</gene>